<dbReference type="EMBL" id="MCFA01000119">
    <property type="protein sequence ID" value="ORY06156.1"/>
    <property type="molecule type" value="Genomic_DNA"/>
</dbReference>
<reference evidence="2 3" key="1">
    <citation type="submission" date="2016-07" db="EMBL/GenBank/DDBJ databases">
        <title>Pervasive Adenine N6-methylation of Active Genes in Fungi.</title>
        <authorList>
            <consortium name="DOE Joint Genome Institute"/>
            <person name="Mondo S.J."/>
            <person name="Dannebaum R.O."/>
            <person name="Kuo R.C."/>
            <person name="Labutti K."/>
            <person name="Haridas S."/>
            <person name="Kuo A."/>
            <person name="Salamov A."/>
            <person name="Ahrendt S.R."/>
            <person name="Lipzen A."/>
            <person name="Sullivan W."/>
            <person name="Andreopoulos W.B."/>
            <person name="Clum A."/>
            <person name="Lindquist E."/>
            <person name="Daum C."/>
            <person name="Ramamoorthy G.K."/>
            <person name="Gryganskyi A."/>
            <person name="Culley D."/>
            <person name="Magnuson J.K."/>
            <person name="James T.Y."/>
            <person name="O'Malley M.A."/>
            <person name="Stajich J.E."/>
            <person name="Spatafora J.W."/>
            <person name="Visel A."/>
            <person name="Grigoriev I.V."/>
        </authorList>
    </citation>
    <scope>NUCLEOTIDE SEQUENCE [LARGE SCALE GENOMIC DNA]</scope>
    <source>
        <strain evidence="2 3">CBS 115471</strain>
    </source>
</reference>
<keyword evidence="1" id="KW-1133">Transmembrane helix</keyword>
<feature type="transmembrane region" description="Helical" evidence="1">
    <location>
        <begin position="47"/>
        <end position="71"/>
    </location>
</feature>
<protein>
    <submittedName>
        <fullName evidence="2">Uncharacterized protein</fullName>
    </submittedName>
</protein>
<sequence>PPSQSSIMRRQILSILVAALLWTAAIPFTPTSWVLGEFEGAFLVDRFVAGLLLLCALYFQFAVAGVTYPIAISLPNPTATSTGSANYVHNGRMGTRSEENKNTEILFFYHPRDYYFYLVIEIALLCVAEWGGKYIMISVVAMEYVRRVIVSLVVGMLWAVGWMVTPRSSKMWAWGHIKTFWAVMVLDLIRDVGFGGGARRRR</sequence>
<dbReference type="OrthoDB" id="5227396at2759"/>
<evidence type="ECO:0000313" key="2">
    <source>
        <dbReference type="EMBL" id="ORY06156.1"/>
    </source>
</evidence>
<keyword evidence="1" id="KW-0472">Membrane</keyword>
<name>A0A1Y1Z7G6_9PLEO</name>
<keyword evidence="1" id="KW-0812">Transmembrane</keyword>
<dbReference type="AlphaFoldDB" id="A0A1Y1Z7G6"/>
<evidence type="ECO:0000256" key="1">
    <source>
        <dbReference type="SAM" id="Phobius"/>
    </source>
</evidence>
<dbReference type="Proteomes" id="UP000193144">
    <property type="component" value="Unassembled WGS sequence"/>
</dbReference>
<comment type="caution">
    <text evidence="2">The sequence shown here is derived from an EMBL/GenBank/DDBJ whole genome shotgun (WGS) entry which is preliminary data.</text>
</comment>
<feature type="non-terminal residue" evidence="2">
    <location>
        <position position="1"/>
    </location>
</feature>
<proteinExistence type="predicted"/>
<feature type="transmembrane region" description="Helical" evidence="1">
    <location>
        <begin position="114"/>
        <end position="132"/>
    </location>
</feature>
<gene>
    <name evidence="2" type="ORF">BCR34DRAFT_441693</name>
</gene>
<evidence type="ECO:0000313" key="3">
    <source>
        <dbReference type="Proteomes" id="UP000193144"/>
    </source>
</evidence>
<accession>A0A1Y1Z7G6</accession>
<keyword evidence="3" id="KW-1185">Reference proteome</keyword>
<feature type="transmembrane region" description="Helical" evidence="1">
    <location>
        <begin position="12"/>
        <end position="35"/>
    </location>
</feature>
<feature type="transmembrane region" description="Helical" evidence="1">
    <location>
        <begin position="144"/>
        <end position="165"/>
    </location>
</feature>
<feature type="non-terminal residue" evidence="2">
    <location>
        <position position="202"/>
    </location>
</feature>
<organism evidence="2 3">
    <name type="scientific">Clohesyomyces aquaticus</name>
    <dbReference type="NCBI Taxonomy" id="1231657"/>
    <lineage>
        <taxon>Eukaryota</taxon>
        <taxon>Fungi</taxon>
        <taxon>Dikarya</taxon>
        <taxon>Ascomycota</taxon>
        <taxon>Pezizomycotina</taxon>
        <taxon>Dothideomycetes</taxon>
        <taxon>Pleosporomycetidae</taxon>
        <taxon>Pleosporales</taxon>
        <taxon>Lindgomycetaceae</taxon>
        <taxon>Clohesyomyces</taxon>
    </lineage>
</organism>